<evidence type="ECO:0000313" key="3">
    <source>
        <dbReference type="EMBL" id="MPC17357.1"/>
    </source>
</evidence>
<keyword evidence="4" id="KW-1185">Reference proteome</keyword>
<evidence type="ECO:0000313" key="4">
    <source>
        <dbReference type="Proteomes" id="UP000324222"/>
    </source>
</evidence>
<sequence length="190" mass="20886">MFSPRTTFQIALAWYLTKVIWGKVMTGEEEEENLEGERRCLKEEEAEEEEEEEKKKKKDKENGVGGRMGGIGGIRAETGESRRCGQRSNATDIKPRASWLADMMPRVSGDGVQEAGGWLDGGGGGGGGSVLVTQVFVFNNKAEGMLATGNKKKKKKKGAHWIASSFKAQKSYPKARNKCLETSLLKEVKL</sequence>
<protein>
    <submittedName>
        <fullName evidence="3">Uncharacterized protein</fullName>
    </submittedName>
</protein>
<dbReference type="EMBL" id="VSRR010000582">
    <property type="protein sequence ID" value="MPC17357.1"/>
    <property type="molecule type" value="Genomic_DNA"/>
</dbReference>
<feature type="chain" id="PRO_5022677947" evidence="2">
    <location>
        <begin position="23"/>
        <end position="190"/>
    </location>
</feature>
<dbReference type="AlphaFoldDB" id="A0A5B7D807"/>
<evidence type="ECO:0000256" key="1">
    <source>
        <dbReference type="SAM" id="MobiDB-lite"/>
    </source>
</evidence>
<comment type="caution">
    <text evidence="3">The sequence shown here is derived from an EMBL/GenBank/DDBJ whole genome shotgun (WGS) entry which is preliminary data.</text>
</comment>
<organism evidence="3 4">
    <name type="scientific">Portunus trituberculatus</name>
    <name type="common">Swimming crab</name>
    <name type="synonym">Neptunus trituberculatus</name>
    <dbReference type="NCBI Taxonomy" id="210409"/>
    <lineage>
        <taxon>Eukaryota</taxon>
        <taxon>Metazoa</taxon>
        <taxon>Ecdysozoa</taxon>
        <taxon>Arthropoda</taxon>
        <taxon>Crustacea</taxon>
        <taxon>Multicrustacea</taxon>
        <taxon>Malacostraca</taxon>
        <taxon>Eumalacostraca</taxon>
        <taxon>Eucarida</taxon>
        <taxon>Decapoda</taxon>
        <taxon>Pleocyemata</taxon>
        <taxon>Brachyura</taxon>
        <taxon>Eubrachyura</taxon>
        <taxon>Portunoidea</taxon>
        <taxon>Portunidae</taxon>
        <taxon>Portuninae</taxon>
        <taxon>Portunus</taxon>
    </lineage>
</organism>
<feature type="signal peptide" evidence="2">
    <location>
        <begin position="1"/>
        <end position="22"/>
    </location>
</feature>
<accession>A0A5B7D807</accession>
<dbReference type="Proteomes" id="UP000324222">
    <property type="component" value="Unassembled WGS sequence"/>
</dbReference>
<proteinExistence type="predicted"/>
<feature type="region of interest" description="Disordered" evidence="1">
    <location>
        <begin position="26"/>
        <end position="89"/>
    </location>
</feature>
<reference evidence="3 4" key="1">
    <citation type="submission" date="2019-05" db="EMBL/GenBank/DDBJ databases">
        <title>Another draft genome of Portunus trituberculatus and its Hox gene families provides insights of decapod evolution.</title>
        <authorList>
            <person name="Jeong J.-H."/>
            <person name="Song I."/>
            <person name="Kim S."/>
            <person name="Choi T."/>
            <person name="Kim D."/>
            <person name="Ryu S."/>
            <person name="Kim W."/>
        </authorList>
    </citation>
    <scope>NUCLEOTIDE SEQUENCE [LARGE SCALE GENOMIC DNA]</scope>
    <source>
        <tissue evidence="3">Muscle</tissue>
    </source>
</reference>
<keyword evidence="2" id="KW-0732">Signal</keyword>
<evidence type="ECO:0000256" key="2">
    <source>
        <dbReference type="SAM" id="SignalP"/>
    </source>
</evidence>
<feature type="compositionally biased region" description="Gly residues" evidence="1">
    <location>
        <begin position="63"/>
        <end position="73"/>
    </location>
</feature>
<name>A0A5B7D807_PORTR</name>
<gene>
    <name evidence="3" type="ORF">E2C01_010210</name>
</gene>